<dbReference type="EMBL" id="CM015718">
    <property type="protein sequence ID" value="KAF3692377.1"/>
    <property type="molecule type" value="Genomic_DNA"/>
</dbReference>
<feature type="compositionally biased region" description="Basic and acidic residues" evidence="4">
    <location>
        <begin position="23"/>
        <end position="41"/>
    </location>
</feature>
<feature type="domain" description="C-type lectin" evidence="6">
    <location>
        <begin position="183"/>
        <end position="296"/>
    </location>
</feature>
<dbReference type="Proteomes" id="UP000503349">
    <property type="component" value="Chromosome 7"/>
</dbReference>
<proteinExistence type="predicted"/>
<keyword evidence="1" id="KW-0430">Lectin</keyword>
<dbReference type="InterPro" id="IPR018378">
    <property type="entry name" value="C-type_lectin_CS"/>
</dbReference>
<organism evidence="7 8">
    <name type="scientific">Channa argus</name>
    <name type="common">Northern snakehead</name>
    <name type="synonym">Ophicephalus argus</name>
    <dbReference type="NCBI Taxonomy" id="215402"/>
    <lineage>
        <taxon>Eukaryota</taxon>
        <taxon>Metazoa</taxon>
        <taxon>Chordata</taxon>
        <taxon>Craniata</taxon>
        <taxon>Vertebrata</taxon>
        <taxon>Euteleostomi</taxon>
        <taxon>Actinopterygii</taxon>
        <taxon>Neopterygii</taxon>
        <taxon>Teleostei</taxon>
        <taxon>Neoteleostei</taxon>
        <taxon>Acanthomorphata</taxon>
        <taxon>Anabantaria</taxon>
        <taxon>Anabantiformes</taxon>
        <taxon>Channoidei</taxon>
        <taxon>Channidae</taxon>
        <taxon>Channa</taxon>
    </lineage>
</organism>
<dbReference type="GO" id="GO:0005886">
    <property type="term" value="C:plasma membrane"/>
    <property type="evidence" value="ECO:0007669"/>
    <property type="project" value="TreeGrafter"/>
</dbReference>
<evidence type="ECO:0000256" key="5">
    <source>
        <dbReference type="SAM" id="Phobius"/>
    </source>
</evidence>
<keyword evidence="5" id="KW-0812">Transmembrane</keyword>
<evidence type="ECO:0000313" key="7">
    <source>
        <dbReference type="EMBL" id="KAF3692377.1"/>
    </source>
</evidence>
<dbReference type="Pfam" id="PF00059">
    <property type="entry name" value="Lectin_C"/>
    <property type="match status" value="1"/>
</dbReference>
<keyword evidence="2" id="KW-1015">Disulfide bond</keyword>
<reference evidence="8" key="2">
    <citation type="submission" date="2019-02" db="EMBL/GenBank/DDBJ databases">
        <title>Opniocepnalus argus Var Kimnra genome.</title>
        <authorList>
            <person name="Zhou C."/>
            <person name="Xiao S."/>
        </authorList>
    </citation>
    <scope>NUCLEOTIDE SEQUENCE [LARGE SCALE GENOMIC DNA]</scope>
</reference>
<dbReference type="SUPFAM" id="SSF56436">
    <property type="entry name" value="C-type lectin-like"/>
    <property type="match status" value="1"/>
</dbReference>
<name>A0A6G1PQ83_CHAAH</name>
<dbReference type="SMART" id="SM00034">
    <property type="entry name" value="CLECT"/>
    <property type="match status" value="1"/>
</dbReference>
<dbReference type="InterPro" id="IPR051379">
    <property type="entry name" value="C-type_Lectin_Receptor_IMM"/>
</dbReference>
<feature type="transmembrane region" description="Helical" evidence="5">
    <location>
        <begin position="66"/>
        <end position="93"/>
    </location>
</feature>
<dbReference type="PROSITE" id="PS00615">
    <property type="entry name" value="C_TYPE_LECTIN_1"/>
    <property type="match status" value="1"/>
</dbReference>
<evidence type="ECO:0000256" key="2">
    <source>
        <dbReference type="ARBA" id="ARBA00023157"/>
    </source>
</evidence>
<feature type="compositionally biased region" description="Polar residues" evidence="4">
    <location>
        <begin position="42"/>
        <end position="52"/>
    </location>
</feature>
<dbReference type="AlphaFoldDB" id="A0A6G1PQ83"/>
<protein>
    <submittedName>
        <fullName evidence="7">CD209 antigen-like protein C DC-SIGN-related protein 2</fullName>
    </submittedName>
</protein>
<reference evidence="7 8" key="1">
    <citation type="submission" date="2019-02" db="EMBL/GenBank/DDBJ databases">
        <title>Opniocepnalus argus genome.</title>
        <authorList>
            <person name="Zhou C."/>
            <person name="Xiao S."/>
        </authorList>
    </citation>
    <scope>NUCLEOTIDE SEQUENCE [LARGE SCALE GENOMIC DNA]</scope>
    <source>
        <strain evidence="7">OARG1902GOOAL</strain>
        <tissue evidence="7">Muscle</tissue>
    </source>
</reference>
<dbReference type="InterPro" id="IPR016186">
    <property type="entry name" value="C-type_lectin-like/link_sf"/>
</dbReference>
<gene>
    <name evidence="7" type="ORF">EXN66_Car008053</name>
</gene>
<dbReference type="PANTHER" id="PTHR46746:SF3">
    <property type="entry name" value="C-TYPE LECTIN DOMAIN-CONTAINING PROTEIN-RELATED"/>
    <property type="match status" value="1"/>
</dbReference>
<dbReference type="GO" id="GO:0030246">
    <property type="term" value="F:carbohydrate binding"/>
    <property type="evidence" value="ECO:0007669"/>
    <property type="project" value="UniProtKB-KW"/>
</dbReference>
<dbReference type="InterPro" id="IPR016187">
    <property type="entry name" value="CTDL_fold"/>
</dbReference>
<keyword evidence="8" id="KW-1185">Reference proteome</keyword>
<evidence type="ECO:0000256" key="4">
    <source>
        <dbReference type="SAM" id="MobiDB-lite"/>
    </source>
</evidence>
<keyword evidence="5" id="KW-0472">Membrane</keyword>
<evidence type="ECO:0000256" key="1">
    <source>
        <dbReference type="ARBA" id="ARBA00022734"/>
    </source>
</evidence>
<dbReference type="InterPro" id="IPR001304">
    <property type="entry name" value="C-type_lectin-like"/>
</dbReference>
<dbReference type="PROSITE" id="PS50041">
    <property type="entry name" value="C_TYPE_LECTIN_2"/>
    <property type="match status" value="1"/>
</dbReference>
<sequence>MAEDEVNYASVVFKSNKNPPSGAKKEEETVYDEVKMQHKTSEQTADTKGFSQDSDKKDEETRRPHCQWLACCLGILCVILLSGIIAMMVHLALKQTCDVSELKKLKDNLTNHNQQLSSENKELNRNYSNLQVQYENLTQQIRDMETTWKEDNVTRAQWSIDQYCPKDNNRRTCKACQQEWDNNQFSCYAFNNAVRSKQKTWEEAREDCRGKNSDLAVIVNEGQKKFTTDNSWKQAGISGYWIGLKVEDGRWKWVDGTNLTNDLWNEPPVNGRCATSLKSQGWRSVNCADKNAWICGKKALSV</sequence>
<feature type="region of interest" description="Disordered" evidence="4">
    <location>
        <begin position="1"/>
        <end position="58"/>
    </location>
</feature>
<feature type="coiled-coil region" evidence="3">
    <location>
        <begin position="99"/>
        <end position="147"/>
    </location>
</feature>
<evidence type="ECO:0000256" key="3">
    <source>
        <dbReference type="SAM" id="Coils"/>
    </source>
</evidence>
<keyword evidence="5" id="KW-1133">Transmembrane helix</keyword>
<dbReference type="Gene3D" id="3.10.100.10">
    <property type="entry name" value="Mannose-Binding Protein A, subunit A"/>
    <property type="match status" value="1"/>
</dbReference>
<evidence type="ECO:0000259" key="6">
    <source>
        <dbReference type="PROSITE" id="PS50041"/>
    </source>
</evidence>
<evidence type="ECO:0000313" key="8">
    <source>
        <dbReference type="Proteomes" id="UP000503349"/>
    </source>
</evidence>
<accession>A0A6G1PQ83</accession>
<keyword evidence="3" id="KW-0175">Coiled coil</keyword>
<dbReference type="PANTHER" id="PTHR46746">
    <property type="entry name" value="KILLER CELL LECTIN-LIKE RECEPTOR SUBFAMILY F MEMBER 2"/>
    <property type="match status" value="1"/>
</dbReference>